<gene>
    <name evidence="6" type="ORF">NRE15_00800</name>
</gene>
<dbReference type="InterPro" id="IPR027417">
    <property type="entry name" value="P-loop_NTPase"/>
</dbReference>
<dbReference type="GO" id="GO:0005524">
    <property type="term" value="F:ATP binding"/>
    <property type="evidence" value="ECO:0007669"/>
    <property type="project" value="UniProtKB-KW"/>
</dbReference>
<dbReference type="CDD" id="cd03255">
    <property type="entry name" value="ABC_MJ0796_LolCDE_FtsE"/>
    <property type="match status" value="1"/>
</dbReference>
<dbReference type="Proteomes" id="UP001315967">
    <property type="component" value="Chromosome"/>
</dbReference>
<dbReference type="InterPro" id="IPR017871">
    <property type="entry name" value="ABC_transporter-like_CS"/>
</dbReference>
<dbReference type="InterPro" id="IPR017911">
    <property type="entry name" value="MacB-like_ATP-bd"/>
</dbReference>
<evidence type="ECO:0000259" key="5">
    <source>
        <dbReference type="SMART" id="SM00382"/>
    </source>
</evidence>
<evidence type="ECO:0000313" key="6">
    <source>
        <dbReference type="EMBL" id="UUX34240.1"/>
    </source>
</evidence>
<sequence>MIELKNINKAFGSKAILVNVNLNIESGEMIALIGQSGSGKSTLLNIIGLIEPFDSGELIFNGIKNIKVNSSKSQAIIRDHISYLFQNYALVDNETVYYNLELALKYAKKSKNEKNSIISNILMKVGLADTENKKIYELSGGEQQRIAIARAFIKPSDLVLADEPTGSLDAENRDNVLKLIIELNKSGKTVIIVTHDNYVAQACSRIVDIHSIQTIK</sequence>
<dbReference type="SMART" id="SM00382">
    <property type="entry name" value="AAA"/>
    <property type="match status" value="1"/>
</dbReference>
<dbReference type="EMBL" id="CP102453">
    <property type="protein sequence ID" value="UUX34240.1"/>
    <property type="molecule type" value="Genomic_DNA"/>
</dbReference>
<dbReference type="InterPro" id="IPR019895">
    <property type="entry name" value="L_ocin_972_ABC"/>
</dbReference>
<name>A0ABY5P6K5_9LACT</name>
<keyword evidence="7" id="KW-1185">Reference proteome</keyword>
<protein>
    <submittedName>
        <fullName evidence="6">ABC transporter ATP-binding protein</fullName>
    </submittedName>
</protein>
<dbReference type="Pfam" id="PF00005">
    <property type="entry name" value="ABC_tran"/>
    <property type="match status" value="1"/>
</dbReference>
<keyword evidence="3" id="KW-0547">Nucleotide-binding</keyword>
<feature type="domain" description="AAA+ ATPase" evidence="5">
    <location>
        <begin position="26"/>
        <end position="216"/>
    </location>
</feature>
<dbReference type="RefSeq" id="WP_313793743.1">
    <property type="nucleotide sequence ID" value="NZ_CP102453.1"/>
</dbReference>
<dbReference type="PROSITE" id="PS00211">
    <property type="entry name" value="ABC_TRANSPORTER_1"/>
    <property type="match status" value="1"/>
</dbReference>
<evidence type="ECO:0000256" key="4">
    <source>
        <dbReference type="ARBA" id="ARBA00022840"/>
    </source>
</evidence>
<dbReference type="PANTHER" id="PTHR42798">
    <property type="entry name" value="LIPOPROTEIN-RELEASING SYSTEM ATP-BINDING PROTEIN LOLD"/>
    <property type="match status" value="1"/>
</dbReference>
<proteinExistence type="inferred from homology"/>
<dbReference type="Gene3D" id="3.40.50.300">
    <property type="entry name" value="P-loop containing nucleotide triphosphate hydrolases"/>
    <property type="match status" value="1"/>
</dbReference>
<evidence type="ECO:0000256" key="3">
    <source>
        <dbReference type="ARBA" id="ARBA00022741"/>
    </source>
</evidence>
<dbReference type="NCBIfam" id="TIGR03608">
    <property type="entry name" value="L_ocin_972_ABC"/>
    <property type="match status" value="1"/>
</dbReference>
<evidence type="ECO:0000256" key="2">
    <source>
        <dbReference type="ARBA" id="ARBA00022448"/>
    </source>
</evidence>
<evidence type="ECO:0000256" key="1">
    <source>
        <dbReference type="ARBA" id="ARBA00005417"/>
    </source>
</evidence>
<dbReference type="InterPro" id="IPR003439">
    <property type="entry name" value="ABC_transporter-like_ATP-bd"/>
</dbReference>
<organism evidence="6 7">
    <name type="scientific">Fundicoccus culcitae</name>
    <dbReference type="NCBI Taxonomy" id="2969821"/>
    <lineage>
        <taxon>Bacteria</taxon>
        <taxon>Bacillati</taxon>
        <taxon>Bacillota</taxon>
        <taxon>Bacilli</taxon>
        <taxon>Lactobacillales</taxon>
        <taxon>Aerococcaceae</taxon>
        <taxon>Fundicoccus</taxon>
    </lineage>
</organism>
<keyword evidence="2" id="KW-0813">Transport</keyword>
<dbReference type="PANTHER" id="PTHR42798:SF4">
    <property type="entry name" value="ABC TRANSPORTER DOMAIN-CONTAINING PROTEIN"/>
    <property type="match status" value="1"/>
</dbReference>
<keyword evidence="4 6" id="KW-0067">ATP-binding</keyword>
<reference evidence="6 7" key="1">
    <citation type="submission" date="2022-08" db="EMBL/GenBank/DDBJ databases">
        <title>Aerococcaceae sp. nov isolated from spoiled eye mask.</title>
        <authorList>
            <person name="Zhou G."/>
            <person name="Xie X.-B."/>
            <person name="Shi Q.-S."/>
            <person name="Wang Y.-S."/>
            <person name="Wen X."/>
            <person name="Peng H."/>
            <person name="Yang X.-J."/>
            <person name="Tao H.-B."/>
            <person name="Huang X.-M."/>
        </authorList>
    </citation>
    <scope>NUCLEOTIDE SEQUENCE [LARGE SCALE GENOMIC DNA]</scope>
    <source>
        <strain evidence="7">DM20194951</strain>
    </source>
</reference>
<evidence type="ECO:0000313" key="7">
    <source>
        <dbReference type="Proteomes" id="UP001315967"/>
    </source>
</evidence>
<dbReference type="SUPFAM" id="SSF52540">
    <property type="entry name" value="P-loop containing nucleoside triphosphate hydrolases"/>
    <property type="match status" value="1"/>
</dbReference>
<dbReference type="InterPro" id="IPR003593">
    <property type="entry name" value="AAA+_ATPase"/>
</dbReference>
<comment type="similarity">
    <text evidence="1">Belongs to the ABC transporter superfamily.</text>
</comment>
<accession>A0ABY5P6K5</accession>